<comment type="caution">
    <text evidence="1">The sequence shown here is derived from an EMBL/GenBank/DDBJ whole genome shotgun (WGS) entry which is preliminary data.</text>
</comment>
<dbReference type="AlphaFoldDB" id="A0A2N5XSQ8"/>
<evidence type="ECO:0000313" key="2">
    <source>
        <dbReference type="Proteomes" id="UP000234881"/>
    </source>
</evidence>
<accession>A0A2N5XSQ8</accession>
<organism evidence="1 2">
    <name type="scientific">Cohaesibacter celericrescens</name>
    <dbReference type="NCBI Taxonomy" id="2067669"/>
    <lineage>
        <taxon>Bacteria</taxon>
        <taxon>Pseudomonadati</taxon>
        <taxon>Pseudomonadota</taxon>
        <taxon>Alphaproteobacteria</taxon>
        <taxon>Hyphomicrobiales</taxon>
        <taxon>Cohaesibacteraceae</taxon>
    </lineage>
</organism>
<gene>
    <name evidence="1" type="ORF">C0081_09200</name>
</gene>
<evidence type="ECO:0000313" key="1">
    <source>
        <dbReference type="EMBL" id="PLW77485.1"/>
    </source>
</evidence>
<dbReference type="Proteomes" id="UP000234881">
    <property type="component" value="Unassembled WGS sequence"/>
</dbReference>
<name>A0A2N5XSQ8_9HYPH</name>
<proteinExistence type="predicted"/>
<sequence length="63" mass="7266">MFLLLWAFGCVSIGTIKATNVVWHKRGKKNERLCDSLICDLFCRLQTVLVVKSGSLYFDELER</sequence>
<dbReference type="EMBL" id="PKUQ01000016">
    <property type="protein sequence ID" value="PLW77485.1"/>
    <property type="molecule type" value="Genomic_DNA"/>
</dbReference>
<reference evidence="1 2" key="1">
    <citation type="submission" date="2018-01" db="EMBL/GenBank/DDBJ databases">
        <title>The draft genome sequence of Cohaesibacter sp. H1304.</title>
        <authorList>
            <person name="Wang N.-N."/>
            <person name="Du Z.-J."/>
        </authorList>
    </citation>
    <scope>NUCLEOTIDE SEQUENCE [LARGE SCALE GENOMIC DNA]</scope>
    <source>
        <strain evidence="1 2">H1304</strain>
    </source>
</reference>
<keyword evidence="2" id="KW-1185">Reference proteome</keyword>
<protein>
    <submittedName>
        <fullName evidence="1">Uncharacterized protein</fullName>
    </submittedName>
</protein>